<dbReference type="EMBL" id="OB677108">
    <property type="protein sequence ID" value="CAD7236190.1"/>
    <property type="molecule type" value="Genomic_DNA"/>
</dbReference>
<evidence type="ECO:0000256" key="4">
    <source>
        <dbReference type="ARBA" id="ARBA00022777"/>
    </source>
</evidence>
<accession>A0A7R8ZTC1</accession>
<organism evidence="7">
    <name type="scientific">Cyprideis torosa</name>
    <dbReference type="NCBI Taxonomy" id="163714"/>
    <lineage>
        <taxon>Eukaryota</taxon>
        <taxon>Metazoa</taxon>
        <taxon>Ecdysozoa</taxon>
        <taxon>Arthropoda</taxon>
        <taxon>Crustacea</taxon>
        <taxon>Oligostraca</taxon>
        <taxon>Ostracoda</taxon>
        <taxon>Podocopa</taxon>
        <taxon>Podocopida</taxon>
        <taxon>Cytherocopina</taxon>
        <taxon>Cytheroidea</taxon>
        <taxon>Cytherideidae</taxon>
        <taxon>Cyprideis</taxon>
    </lineage>
</organism>
<feature type="domain" description="Protein kinase" evidence="6">
    <location>
        <begin position="1"/>
        <end position="196"/>
    </location>
</feature>
<keyword evidence="2" id="KW-0808">Transferase</keyword>
<keyword evidence="1" id="KW-0723">Serine/threonine-protein kinase</keyword>
<dbReference type="Pfam" id="PF00069">
    <property type="entry name" value="Pkinase"/>
    <property type="match status" value="1"/>
</dbReference>
<sequence>FKGRTLACKIIKKDDKYKHHLKNEISLLPHLKHHYMVFCEGIFDTEKEIYIFMDNGVCHRDLKPNNLLMDDNMNIKLGDFGLAKVCNDENGKVFMSETFCGNSKYRSPENSRREPYDPFMNDLWALGCSTYKMLTGKGLFAGAANRDELLKKQQEKLIFPETLTLSNQVKRLVANLLAFKLENRINIFGILRSCWFLYETEDMEKLPTLEKDKKKVSICRSVEFLKVGLILEP</sequence>
<dbReference type="GO" id="GO:0005634">
    <property type="term" value="C:nucleus"/>
    <property type="evidence" value="ECO:0007669"/>
    <property type="project" value="TreeGrafter"/>
</dbReference>
<evidence type="ECO:0000256" key="5">
    <source>
        <dbReference type="ARBA" id="ARBA00022840"/>
    </source>
</evidence>
<dbReference type="SMART" id="SM00220">
    <property type="entry name" value="S_TKc"/>
    <property type="match status" value="1"/>
</dbReference>
<keyword evidence="3" id="KW-0547">Nucleotide-binding</keyword>
<dbReference type="AlphaFoldDB" id="A0A7R8ZTC1"/>
<dbReference type="InterPro" id="IPR000719">
    <property type="entry name" value="Prot_kinase_dom"/>
</dbReference>
<proteinExistence type="predicted"/>
<dbReference type="PROSITE" id="PS50011">
    <property type="entry name" value="PROTEIN_KINASE_DOM"/>
    <property type="match status" value="1"/>
</dbReference>
<evidence type="ECO:0000256" key="3">
    <source>
        <dbReference type="ARBA" id="ARBA00022741"/>
    </source>
</evidence>
<feature type="non-terminal residue" evidence="7">
    <location>
        <position position="233"/>
    </location>
</feature>
<gene>
    <name evidence="7" type="ORF">CTOB1V02_LOCUS14005</name>
</gene>
<dbReference type="PROSITE" id="PS00108">
    <property type="entry name" value="PROTEIN_KINASE_ST"/>
    <property type="match status" value="1"/>
</dbReference>
<dbReference type="PANTHER" id="PTHR24345">
    <property type="entry name" value="SERINE/THREONINE-PROTEIN KINASE PLK"/>
    <property type="match status" value="1"/>
</dbReference>
<dbReference type="GO" id="GO:0005524">
    <property type="term" value="F:ATP binding"/>
    <property type="evidence" value="ECO:0007669"/>
    <property type="project" value="UniProtKB-KW"/>
</dbReference>
<keyword evidence="5" id="KW-0067">ATP-binding</keyword>
<dbReference type="OrthoDB" id="541276at2759"/>
<evidence type="ECO:0000256" key="1">
    <source>
        <dbReference type="ARBA" id="ARBA00022527"/>
    </source>
</evidence>
<name>A0A7R8ZTC1_9CRUS</name>
<dbReference type="Gene3D" id="3.30.200.20">
    <property type="entry name" value="Phosphorylase Kinase, domain 1"/>
    <property type="match status" value="1"/>
</dbReference>
<keyword evidence="4" id="KW-0418">Kinase</keyword>
<protein>
    <recommendedName>
        <fullName evidence="6">Protein kinase domain-containing protein</fullName>
    </recommendedName>
</protein>
<evidence type="ECO:0000313" key="7">
    <source>
        <dbReference type="EMBL" id="CAD7236190.1"/>
    </source>
</evidence>
<dbReference type="Gene3D" id="1.10.510.10">
    <property type="entry name" value="Transferase(Phosphotransferase) domain 1"/>
    <property type="match status" value="1"/>
</dbReference>
<dbReference type="GO" id="GO:0004674">
    <property type="term" value="F:protein serine/threonine kinase activity"/>
    <property type="evidence" value="ECO:0007669"/>
    <property type="project" value="UniProtKB-KW"/>
</dbReference>
<dbReference type="InterPro" id="IPR008271">
    <property type="entry name" value="Ser/Thr_kinase_AS"/>
</dbReference>
<evidence type="ECO:0000256" key="2">
    <source>
        <dbReference type="ARBA" id="ARBA00022679"/>
    </source>
</evidence>
<dbReference type="InterPro" id="IPR011009">
    <property type="entry name" value="Kinase-like_dom_sf"/>
</dbReference>
<evidence type="ECO:0000259" key="6">
    <source>
        <dbReference type="PROSITE" id="PS50011"/>
    </source>
</evidence>
<dbReference type="PANTHER" id="PTHR24345:SF0">
    <property type="entry name" value="CELL CYCLE SERINE_THREONINE-PROTEIN KINASE CDC5_MSD2"/>
    <property type="match status" value="1"/>
</dbReference>
<dbReference type="SUPFAM" id="SSF56112">
    <property type="entry name" value="Protein kinase-like (PK-like)"/>
    <property type="match status" value="1"/>
</dbReference>
<feature type="non-terminal residue" evidence="7">
    <location>
        <position position="1"/>
    </location>
</feature>
<reference evidence="7" key="1">
    <citation type="submission" date="2020-11" db="EMBL/GenBank/DDBJ databases">
        <authorList>
            <person name="Tran Van P."/>
        </authorList>
    </citation>
    <scope>NUCLEOTIDE SEQUENCE</scope>
</reference>